<reference evidence="3" key="2">
    <citation type="submission" date="2013-12" db="EMBL/GenBank/DDBJ databases">
        <title>Evolution of pathogenesis and genome organization in the Tremellales.</title>
        <authorList>
            <person name="Cuomo C."/>
            <person name="Litvintseva A."/>
            <person name="Heitman J."/>
            <person name="Chen Y."/>
            <person name="Sun S."/>
            <person name="Springer D."/>
            <person name="Dromer F."/>
            <person name="Young S."/>
            <person name="Zeng Q."/>
            <person name="Chapman S."/>
            <person name="Gujja S."/>
            <person name="Saif S."/>
            <person name="Birren B."/>
        </authorList>
    </citation>
    <scope>NUCLEOTIDE SEQUENCE [LARGE SCALE GENOMIC DNA]</scope>
    <source>
        <strain evidence="3">BCC8398</strain>
    </source>
</reference>
<dbReference type="AlphaFoldDB" id="A0A1B9GWE8"/>
<evidence type="ECO:0000313" key="2">
    <source>
        <dbReference type="EMBL" id="OCF35356.1"/>
    </source>
</evidence>
<feature type="compositionally biased region" description="Polar residues" evidence="1">
    <location>
        <begin position="69"/>
        <end position="83"/>
    </location>
</feature>
<dbReference type="EMBL" id="KI669499">
    <property type="protein sequence ID" value="OCF35356.1"/>
    <property type="molecule type" value="Genomic_DNA"/>
</dbReference>
<protein>
    <submittedName>
        <fullName evidence="2">Uncharacterized protein</fullName>
    </submittedName>
</protein>
<evidence type="ECO:0000256" key="1">
    <source>
        <dbReference type="SAM" id="MobiDB-lite"/>
    </source>
</evidence>
<evidence type="ECO:0000313" key="3">
    <source>
        <dbReference type="Proteomes" id="UP000092666"/>
    </source>
</evidence>
<gene>
    <name evidence="2" type="ORF">I316_02904</name>
</gene>
<accession>A0A1B9GWE8</accession>
<reference evidence="2 3" key="1">
    <citation type="submission" date="2013-07" db="EMBL/GenBank/DDBJ databases">
        <title>The Genome Sequence of Cryptococcus heveanensis BCC8398.</title>
        <authorList>
            <consortium name="The Broad Institute Genome Sequencing Platform"/>
            <person name="Cuomo C."/>
            <person name="Litvintseva A."/>
            <person name="Chen Y."/>
            <person name="Heitman J."/>
            <person name="Sun S."/>
            <person name="Springer D."/>
            <person name="Dromer F."/>
            <person name="Young S.K."/>
            <person name="Zeng Q."/>
            <person name="Gargeya S."/>
            <person name="Fitzgerald M."/>
            <person name="Abouelleil A."/>
            <person name="Alvarado L."/>
            <person name="Berlin A.M."/>
            <person name="Chapman S.B."/>
            <person name="Dewar J."/>
            <person name="Goldberg J."/>
            <person name="Griggs A."/>
            <person name="Gujja S."/>
            <person name="Hansen M."/>
            <person name="Howarth C."/>
            <person name="Imamovic A."/>
            <person name="Larimer J."/>
            <person name="McCowan C."/>
            <person name="Murphy C."/>
            <person name="Pearson M."/>
            <person name="Priest M."/>
            <person name="Roberts A."/>
            <person name="Saif S."/>
            <person name="Shea T."/>
            <person name="Sykes S."/>
            <person name="Wortman J."/>
            <person name="Nusbaum C."/>
            <person name="Birren B."/>
        </authorList>
    </citation>
    <scope>NUCLEOTIDE SEQUENCE [LARGE SCALE GENOMIC DNA]</scope>
    <source>
        <strain evidence="2 3">BCC8398</strain>
    </source>
</reference>
<organism evidence="2 3">
    <name type="scientific">Kwoniella heveanensis BCC8398</name>
    <dbReference type="NCBI Taxonomy" id="1296120"/>
    <lineage>
        <taxon>Eukaryota</taxon>
        <taxon>Fungi</taxon>
        <taxon>Dikarya</taxon>
        <taxon>Basidiomycota</taxon>
        <taxon>Agaricomycotina</taxon>
        <taxon>Tremellomycetes</taxon>
        <taxon>Tremellales</taxon>
        <taxon>Cryptococcaceae</taxon>
        <taxon>Kwoniella</taxon>
    </lineage>
</organism>
<keyword evidence="3" id="KW-1185">Reference proteome</keyword>
<proteinExistence type="predicted"/>
<name>A0A1B9GWE8_9TREE</name>
<sequence>MSASESNSTDMTVSLFDSNGDEIVSQKLGASSFWATTASSWESPAQARSYASDYGTIAPPPSPAPESEQCASSYAGSTTGTPT</sequence>
<feature type="region of interest" description="Disordered" evidence="1">
    <location>
        <begin position="38"/>
        <end position="83"/>
    </location>
</feature>
<dbReference type="Proteomes" id="UP000092666">
    <property type="component" value="Unassembled WGS sequence"/>
</dbReference>